<keyword evidence="1" id="KW-0732">Signal</keyword>
<dbReference type="AlphaFoldDB" id="A0A1J5TVX5"/>
<reference evidence="3" key="2">
    <citation type="journal article" date="2017" name="Stand. Genomic Sci.">
        <title>Genome sequence of the sulfur-oxidizing Bathymodiolus thermophilus gill endosymbiont.</title>
        <authorList>
            <person name="Ponnudurai R."/>
            <person name="Sayavedra L."/>
            <person name="Kleiner M."/>
            <person name="Heiden S.E."/>
            <person name="Thurmer A."/>
            <person name="Felbeck H."/>
            <person name="Schluter R."/>
            <person name="Sievert S.M."/>
            <person name="Daniel R."/>
            <person name="Schweder T."/>
            <person name="Markert S."/>
        </authorList>
    </citation>
    <scope>NUCLEOTIDE SEQUENCE</scope>
    <source>
        <strain evidence="3">BAT/CrabSpa'14</strain>
    </source>
</reference>
<dbReference type="OrthoDB" id="9804297at2"/>
<evidence type="ECO:0000313" key="4">
    <source>
        <dbReference type="Proteomes" id="UP000182798"/>
    </source>
</evidence>
<gene>
    <name evidence="3" type="ORF">BGC33_03255</name>
    <name evidence="2" type="ORF">MS2017_0944</name>
</gene>
<dbReference type="Proteomes" id="UP000182798">
    <property type="component" value="Unassembled WGS sequence"/>
</dbReference>
<dbReference type="RefSeq" id="WP_071564754.1">
    <property type="nucleotide sequence ID" value="NZ_CAESAR020000054.1"/>
</dbReference>
<evidence type="ECO:0000313" key="2">
    <source>
        <dbReference type="EMBL" id="AYQ56663.1"/>
    </source>
</evidence>
<accession>A0A1J5TVX5</accession>
<reference evidence="2 5" key="3">
    <citation type="submission" date="2017-11" db="EMBL/GenBank/DDBJ databases">
        <title>Genome sequence of the bacterial symbiont EPR9N from a vent mussel Bathymodiolus thermophilus.</title>
        <authorList>
            <person name="Won Y.-J."/>
        </authorList>
    </citation>
    <scope>NUCLEOTIDE SEQUENCE [LARGE SCALE GENOMIC DNA]</scope>
    <source>
        <strain evidence="2 5">EPR9N</strain>
    </source>
</reference>
<dbReference type="EMBL" id="MIQH01000724">
    <property type="protein sequence ID" value="OIR24340.1"/>
    <property type="molecule type" value="Genomic_DNA"/>
</dbReference>
<evidence type="ECO:0000313" key="3">
    <source>
        <dbReference type="EMBL" id="OIR24340.1"/>
    </source>
</evidence>
<sequence length="101" mass="11425">MKKTLTFLLFSISFNVPALSPNEMLVMVGAVKYYNENCAGLNLAGYRRMNKGLKRFKMHRTPVFVLEQHPLAVSGYKTAEKFGCKGTKREARKAGFGQYIN</sequence>
<organism evidence="3 4">
    <name type="scientific">Bathymodiolus thermophilus thioautotrophic gill symbiont</name>
    <dbReference type="NCBI Taxonomy" id="2360"/>
    <lineage>
        <taxon>Bacteria</taxon>
        <taxon>Pseudomonadati</taxon>
        <taxon>Pseudomonadota</taxon>
        <taxon>Gammaproteobacteria</taxon>
        <taxon>sulfur-oxidizing symbionts</taxon>
    </lineage>
</organism>
<feature type="chain" id="PRO_5036308894" evidence="1">
    <location>
        <begin position="19"/>
        <end position="101"/>
    </location>
</feature>
<evidence type="ECO:0000313" key="5">
    <source>
        <dbReference type="Proteomes" id="UP000278334"/>
    </source>
</evidence>
<reference evidence="4" key="1">
    <citation type="submission" date="2016-09" db="EMBL/GenBank/DDBJ databases">
        <title>Genome Sequence of Bathymodiolus thermophilus sulfur-oxidizing gill endosymbiont.</title>
        <authorList>
            <person name="Ponnudurai R."/>
            <person name="Kleiner M."/>
            <person name="Sayavedra L."/>
            <person name="Thuermer A."/>
            <person name="Felbeck H."/>
            <person name="Schlueter R."/>
            <person name="Schweder T."/>
            <person name="Markert S."/>
        </authorList>
    </citation>
    <scope>NUCLEOTIDE SEQUENCE [LARGE SCALE GENOMIC DNA]</scope>
    <source>
        <strain evidence="4">BAT/CrabSpa'14</strain>
    </source>
</reference>
<feature type="signal peptide" evidence="1">
    <location>
        <begin position="1"/>
        <end position="18"/>
    </location>
</feature>
<name>A0A1J5TVX5_9GAMM</name>
<dbReference type="Proteomes" id="UP000278334">
    <property type="component" value="Chromosome"/>
</dbReference>
<protein>
    <submittedName>
        <fullName evidence="3">Uncharacterized protein</fullName>
    </submittedName>
</protein>
<dbReference type="EMBL" id="CP024634">
    <property type="protein sequence ID" value="AYQ56663.1"/>
    <property type="molecule type" value="Genomic_DNA"/>
</dbReference>
<evidence type="ECO:0000256" key="1">
    <source>
        <dbReference type="SAM" id="SignalP"/>
    </source>
</evidence>
<proteinExistence type="predicted"/>
<dbReference type="KEGG" id="bthg:MS2017_0944"/>